<evidence type="ECO:0000256" key="1">
    <source>
        <dbReference type="ARBA" id="ARBA00004651"/>
    </source>
</evidence>
<dbReference type="RefSeq" id="WP_120779788.1">
    <property type="nucleotide sequence ID" value="NZ_JBHLUP010000002.1"/>
</dbReference>
<gene>
    <name evidence="10" type="ORF">D7193_13310</name>
</gene>
<organism evidence="10 11">
    <name type="scientific">Micromonospora costi</name>
    <dbReference type="NCBI Taxonomy" id="1530042"/>
    <lineage>
        <taxon>Bacteria</taxon>
        <taxon>Bacillati</taxon>
        <taxon>Actinomycetota</taxon>
        <taxon>Actinomycetes</taxon>
        <taxon>Micromonosporales</taxon>
        <taxon>Micromonosporaceae</taxon>
        <taxon>Micromonospora</taxon>
    </lineage>
</organism>
<keyword evidence="3" id="KW-0813">Transport</keyword>
<keyword evidence="11" id="KW-1185">Reference proteome</keyword>
<keyword evidence="6 9" id="KW-1133">Transmembrane helix</keyword>
<keyword evidence="5 9" id="KW-0812">Transmembrane</keyword>
<dbReference type="PANTHER" id="PTHR36122">
    <property type="entry name" value="NICOTINAMIDE RIBOSIDE TRANSPORTER PNUC"/>
    <property type="match status" value="1"/>
</dbReference>
<feature type="transmembrane region" description="Helical" evidence="9">
    <location>
        <begin position="103"/>
        <end position="121"/>
    </location>
</feature>
<evidence type="ECO:0000256" key="7">
    <source>
        <dbReference type="ARBA" id="ARBA00023136"/>
    </source>
</evidence>
<evidence type="ECO:0000256" key="6">
    <source>
        <dbReference type="ARBA" id="ARBA00022989"/>
    </source>
</evidence>
<name>A0A3B0A5C1_9ACTN</name>
<comment type="caution">
    <text evidence="10">The sequence shown here is derived from an EMBL/GenBank/DDBJ whole genome shotgun (WGS) entry which is preliminary data.</text>
</comment>
<feature type="region of interest" description="Disordered" evidence="8">
    <location>
        <begin position="203"/>
        <end position="224"/>
    </location>
</feature>
<comment type="subcellular location">
    <subcellularLocation>
        <location evidence="1">Cell membrane</location>
        <topology evidence="1">Multi-pass membrane protein</topology>
    </subcellularLocation>
</comment>
<evidence type="ECO:0000256" key="3">
    <source>
        <dbReference type="ARBA" id="ARBA00022448"/>
    </source>
</evidence>
<keyword evidence="4" id="KW-1003">Cell membrane</keyword>
<feature type="transmembrane region" description="Helical" evidence="9">
    <location>
        <begin position="6"/>
        <end position="34"/>
    </location>
</feature>
<dbReference type="InterPro" id="IPR006419">
    <property type="entry name" value="NMN_transpt_PnuC"/>
</dbReference>
<dbReference type="Pfam" id="PF04973">
    <property type="entry name" value="NMN_transporter"/>
    <property type="match status" value="1"/>
</dbReference>
<evidence type="ECO:0000256" key="8">
    <source>
        <dbReference type="SAM" id="MobiDB-lite"/>
    </source>
</evidence>
<dbReference type="GO" id="GO:0005886">
    <property type="term" value="C:plasma membrane"/>
    <property type="evidence" value="ECO:0007669"/>
    <property type="project" value="UniProtKB-SubCell"/>
</dbReference>
<evidence type="ECO:0000313" key="10">
    <source>
        <dbReference type="EMBL" id="RKN55604.1"/>
    </source>
</evidence>
<sequence>MIDWLTGTAVIVAGTGTTWAELLGFATGVVNVWLVARQRIANWPVGIANVLLLMLLFWTAGLYADAGLQIVYVGLGLYGWWHWLFGGERRTRLTVARTGRREWLGLAVAGAALTGGVWMLLDRATDSTVPLPDALTTALSLLATYGQTRKRVESWWLWITADLIYIPLYAYKGLYLTAALYVVFLVLCVVGLRAWRADLRRADRPSTTGAGGPVTVPATGPVGG</sequence>
<evidence type="ECO:0000256" key="2">
    <source>
        <dbReference type="ARBA" id="ARBA00006669"/>
    </source>
</evidence>
<evidence type="ECO:0000313" key="11">
    <source>
        <dbReference type="Proteomes" id="UP000279968"/>
    </source>
</evidence>
<dbReference type="GO" id="GO:0034257">
    <property type="term" value="F:nicotinamide riboside transmembrane transporter activity"/>
    <property type="evidence" value="ECO:0007669"/>
    <property type="project" value="InterPro"/>
</dbReference>
<comment type="similarity">
    <text evidence="2">Belongs to the nicotinamide ribonucleoside (NR) uptake permease (TC 4.B.1) family.</text>
</comment>
<dbReference type="NCBIfam" id="TIGR01528">
    <property type="entry name" value="NMN_trans_PnuC"/>
    <property type="match status" value="1"/>
</dbReference>
<feature type="transmembrane region" description="Helical" evidence="9">
    <location>
        <begin position="66"/>
        <end position="83"/>
    </location>
</feature>
<dbReference type="AlphaFoldDB" id="A0A3B0A5C1"/>
<dbReference type="Proteomes" id="UP000279968">
    <property type="component" value="Unassembled WGS sequence"/>
</dbReference>
<feature type="transmembrane region" description="Helical" evidence="9">
    <location>
        <begin position="41"/>
        <end position="60"/>
    </location>
</feature>
<evidence type="ECO:0000256" key="9">
    <source>
        <dbReference type="SAM" id="Phobius"/>
    </source>
</evidence>
<dbReference type="PANTHER" id="PTHR36122:SF2">
    <property type="entry name" value="NICOTINAMIDE RIBOSIDE TRANSPORTER PNUC"/>
    <property type="match status" value="1"/>
</dbReference>
<evidence type="ECO:0000256" key="4">
    <source>
        <dbReference type="ARBA" id="ARBA00022475"/>
    </source>
</evidence>
<dbReference type="EMBL" id="RBAN01000002">
    <property type="protein sequence ID" value="RKN55604.1"/>
    <property type="molecule type" value="Genomic_DNA"/>
</dbReference>
<proteinExistence type="inferred from homology"/>
<accession>A0A3B0A5C1</accession>
<feature type="transmembrane region" description="Helical" evidence="9">
    <location>
        <begin position="178"/>
        <end position="195"/>
    </location>
</feature>
<dbReference type="OrthoDB" id="9791248at2"/>
<protein>
    <submittedName>
        <fullName evidence="10">Nicotinamide riboside transporter PnuC</fullName>
    </submittedName>
</protein>
<keyword evidence="7 9" id="KW-0472">Membrane</keyword>
<evidence type="ECO:0000256" key="5">
    <source>
        <dbReference type="ARBA" id="ARBA00022692"/>
    </source>
</evidence>
<reference evidence="10 11" key="1">
    <citation type="journal article" date="2015" name="Int. J. Syst. Evol. Microbiol.">
        <title>Micromonospora costi sp. nov., isolated from a leaf of Costus speciosus.</title>
        <authorList>
            <person name="Thawai C."/>
        </authorList>
    </citation>
    <scope>NUCLEOTIDE SEQUENCE [LARGE SCALE GENOMIC DNA]</scope>
    <source>
        <strain evidence="10 11">CS1-12</strain>
    </source>
</reference>